<dbReference type="AlphaFoldDB" id="A0A415UDN4"/>
<gene>
    <name evidence="1" type="ORF">DWZ29_03585</name>
</gene>
<sequence length="77" mass="8979">MPDERKENMKYFDIHVTYDNAKDGAGYSIFVKANTSNEDKVLQYAIDNHLFEEDGDEKYVDYIEEINEKDYCNVIGG</sequence>
<organism evidence="1 2">
    <name type="scientific">Anaerobutyricum hallii</name>
    <dbReference type="NCBI Taxonomy" id="39488"/>
    <lineage>
        <taxon>Bacteria</taxon>
        <taxon>Bacillati</taxon>
        <taxon>Bacillota</taxon>
        <taxon>Clostridia</taxon>
        <taxon>Lachnospirales</taxon>
        <taxon>Lachnospiraceae</taxon>
        <taxon>Anaerobutyricum</taxon>
    </lineage>
</organism>
<dbReference type="RefSeq" id="WP_118485688.1">
    <property type="nucleotide sequence ID" value="NZ_QRQO01000006.1"/>
</dbReference>
<reference evidence="1 2" key="1">
    <citation type="submission" date="2018-08" db="EMBL/GenBank/DDBJ databases">
        <title>A genome reference for cultivated species of the human gut microbiota.</title>
        <authorList>
            <person name="Zou Y."/>
            <person name="Xue W."/>
            <person name="Luo G."/>
        </authorList>
    </citation>
    <scope>NUCLEOTIDE SEQUENCE [LARGE SCALE GENOMIC DNA]</scope>
    <source>
        <strain evidence="1 2">AF31-17AC</strain>
    </source>
</reference>
<accession>A0A415UDN4</accession>
<protein>
    <submittedName>
        <fullName evidence="1">Uncharacterized protein</fullName>
    </submittedName>
</protein>
<comment type="caution">
    <text evidence="1">The sequence shown here is derived from an EMBL/GenBank/DDBJ whole genome shotgun (WGS) entry which is preliminary data.</text>
</comment>
<evidence type="ECO:0000313" key="1">
    <source>
        <dbReference type="EMBL" id="RHN16200.1"/>
    </source>
</evidence>
<dbReference type="Proteomes" id="UP000283700">
    <property type="component" value="Unassembled WGS sequence"/>
</dbReference>
<dbReference type="EMBL" id="QRQO01000006">
    <property type="protein sequence ID" value="RHN16200.1"/>
    <property type="molecule type" value="Genomic_DNA"/>
</dbReference>
<evidence type="ECO:0000313" key="2">
    <source>
        <dbReference type="Proteomes" id="UP000283700"/>
    </source>
</evidence>
<name>A0A415UDN4_9FIRM</name>
<proteinExistence type="predicted"/>